<evidence type="ECO:0000313" key="5">
    <source>
        <dbReference type="Proteomes" id="UP000037251"/>
    </source>
</evidence>
<dbReference type="PANTHER" id="PTHR11104">
    <property type="entry name" value="AMINOGLYCOSIDE N3-ACETYLTRANSFERASE"/>
    <property type="match status" value="1"/>
</dbReference>
<dbReference type="GO" id="GO:0046677">
    <property type="term" value="P:response to antibiotic"/>
    <property type="evidence" value="ECO:0007669"/>
    <property type="project" value="InterPro"/>
</dbReference>
<accession>A0A0L8KXA9</accession>
<dbReference type="RefSeq" id="WP_037803115.1">
    <property type="nucleotide sequence ID" value="NZ_KL575606.1"/>
</dbReference>
<dbReference type="STRING" id="67356.AQJ84_00455"/>
<dbReference type="Proteomes" id="UP000037251">
    <property type="component" value="Unassembled WGS sequence"/>
</dbReference>
<comment type="caution">
    <text evidence="4">The sequence shown here is derived from an EMBL/GenBank/DDBJ whole genome shotgun (WGS) entry which is preliminary data.</text>
</comment>
<reference evidence="5" key="1">
    <citation type="submission" date="2015-07" db="EMBL/GenBank/DDBJ databases">
        <authorList>
            <person name="Ju K.-S."/>
            <person name="Doroghazi J.R."/>
            <person name="Metcalf W.W."/>
        </authorList>
    </citation>
    <scope>NUCLEOTIDE SEQUENCE [LARGE SCALE GENOMIC DNA]</scope>
    <source>
        <strain evidence="5">NRRL 2290</strain>
    </source>
</reference>
<dbReference type="InterPro" id="IPR003679">
    <property type="entry name" value="Amioglycoside_AcTrfase"/>
</dbReference>
<keyword evidence="2" id="KW-0808">Transferase</keyword>
<sequence length="276" mass="28930">MPTAACLTADLRALGVGNAMTLLVHASLRSVGPVPGGGPAVLRALRGALGPGGTVVVPTFTEGNSLTSRTYVRMTQGLTRSQLLSYRENMEPFSAASTPSDGMGRLAEEVRAAPGAVRSTHPQTSFAALGPRAAGITAGHALDCLLGERSPLGRLYEEGAYVLLLGVGFETCSAFHLAEYRQPGAVRRRYDCRVMTDDGPRWMGFVDVDLDDSDFGALGSWLESGASGGRGPVARGRIGAADSRLFPLRWAVDTAADWMAAGRTAPRSLPAEADRA</sequence>
<evidence type="ECO:0000313" key="4">
    <source>
        <dbReference type="EMBL" id="KOG30561.1"/>
    </source>
</evidence>
<evidence type="ECO:0000256" key="2">
    <source>
        <dbReference type="ARBA" id="ARBA00022679"/>
    </source>
</evidence>
<protein>
    <submittedName>
        <fullName evidence="4">Uncharacterized protein</fullName>
    </submittedName>
</protein>
<name>A0A0L8KXA9_9ACTN</name>
<dbReference type="EMBL" id="LGUS01000210">
    <property type="protein sequence ID" value="KOG30561.1"/>
    <property type="molecule type" value="Genomic_DNA"/>
</dbReference>
<evidence type="ECO:0000256" key="1">
    <source>
        <dbReference type="ARBA" id="ARBA00006383"/>
    </source>
</evidence>
<organism evidence="4 5">
    <name type="scientific">Streptomyces resistomycificus</name>
    <dbReference type="NCBI Taxonomy" id="67356"/>
    <lineage>
        <taxon>Bacteria</taxon>
        <taxon>Bacillati</taxon>
        <taxon>Actinomycetota</taxon>
        <taxon>Actinomycetes</taxon>
        <taxon>Kitasatosporales</taxon>
        <taxon>Streptomycetaceae</taxon>
        <taxon>Streptomyces</taxon>
        <taxon>Streptomyces aurantiacus group</taxon>
    </lineage>
</organism>
<comment type="similarity">
    <text evidence="1">Belongs to the antibiotic N-acetyltransferase family.</text>
</comment>
<gene>
    <name evidence="4" type="ORF">ADK37_34015</name>
</gene>
<dbReference type="Pfam" id="PF02522">
    <property type="entry name" value="Antibiotic_NAT"/>
    <property type="match status" value="1"/>
</dbReference>
<dbReference type="PANTHER" id="PTHR11104:SF0">
    <property type="entry name" value="SPBETA PROPHAGE-DERIVED AMINOGLYCOSIDE N(3')-ACETYLTRANSFERASE-LIKE PROTEIN YOKD"/>
    <property type="match status" value="1"/>
</dbReference>
<dbReference type="OrthoDB" id="7330654at2"/>
<dbReference type="AlphaFoldDB" id="A0A0L8KXA9"/>
<dbReference type="eggNOG" id="COG2746">
    <property type="taxonomic scope" value="Bacteria"/>
</dbReference>
<keyword evidence="3" id="KW-0012">Acyltransferase</keyword>
<dbReference type="GO" id="GO:0008080">
    <property type="term" value="F:N-acetyltransferase activity"/>
    <property type="evidence" value="ECO:0007669"/>
    <property type="project" value="InterPro"/>
</dbReference>
<keyword evidence="5" id="KW-1185">Reference proteome</keyword>
<dbReference type="SUPFAM" id="SSF110710">
    <property type="entry name" value="TTHA0583/YokD-like"/>
    <property type="match status" value="1"/>
</dbReference>
<proteinExistence type="inferred from homology"/>
<dbReference type="PATRIC" id="fig|67356.5.peg.7278"/>
<dbReference type="InterPro" id="IPR028345">
    <property type="entry name" value="Antibiotic_NAT-like"/>
</dbReference>
<evidence type="ECO:0000256" key="3">
    <source>
        <dbReference type="ARBA" id="ARBA00023315"/>
    </source>
</evidence>